<keyword evidence="3" id="KW-1185">Reference proteome</keyword>
<name>A0ABN1MXH9_9BACT</name>
<gene>
    <name evidence="2" type="ORF">GCM10009119_07630</name>
</gene>
<comment type="caution">
    <text evidence="2">The sequence shown here is derived from an EMBL/GenBank/DDBJ whole genome shotgun (WGS) entry which is preliminary data.</text>
</comment>
<evidence type="ECO:0000313" key="2">
    <source>
        <dbReference type="EMBL" id="GAA0877795.1"/>
    </source>
</evidence>
<evidence type="ECO:0000313" key="3">
    <source>
        <dbReference type="Proteomes" id="UP001500469"/>
    </source>
</evidence>
<evidence type="ECO:0000256" key="1">
    <source>
        <dbReference type="SAM" id="Phobius"/>
    </source>
</evidence>
<feature type="transmembrane region" description="Helical" evidence="1">
    <location>
        <begin position="167"/>
        <end position="189"/>
    </location>
</feature>
<protein>
    <recommendedName>
        <fullName evidence="4">Histidine kinase N-terminal 7TM region domain-containing protein</fullName>
    </recommendedName>
</protein>
<evidence type="ECO:0008006" key="4">
    <source>
        <dbReference type="Google" id="ProtNLM"/>
    </source>
</evidence>
<feature type="transmembrane region" description="Helical" evidence="1">
    <location>
        <begin position="46"/>
        <end position="67"/>
    </location>
</feature>
<dbReference type="Proteomes" id="UP001500469">
    <property type="component" value="Unassembled WGS sequence"/>
</dbReference>
<accession>A0ABN1MXH9</accession>
<feature type="transmembrane region" description="Helical" evidence="1">
    <location>
        <begin position="209"/>
        <end position="227"/>
    </location>
</feature>
<reference evidence="3" key="1">
    <citation type="journal article" date="2019" name="Int. J. Syst. Evol. Microbiol.">
        <title>The Global Catalogue of Microorganisms (GCM) 10K type strain sequencing project: providing services to taxonomists for standard genome sequencing and annotation.</title>
        <authorList>
            <consortium name="The Broad Institute Genomics Platform"/>
            <consortium name="The Broad Institute Genome Sequencing Center for Infectious Disease"/>
            <person name="Wu L."/>
            <person name="Ma J."/>
        </authorList>
    </citation>
    <scope>NUCLEOTIDE SEQUENCE [LARGE SCALE GENOMIC DNA]</scope>
    <source>
        <strain evidence="3">JCM 16112</strain>
    </source>
</reference>
<feature type="transmembrane region" description="Helical" evidence="1">
    <location>
        <begin position="15"/>
        <end position="34"/>
    </location>
</feature>
<keyword evidence="1" id="KW-0472">Membrane</keyword>
<feature type="transmembrane region" description="Helical" evidence="1">
    <location>
        <begin position="103"/>
        <end position="126"/>
    </location>
</feature>
<proteinExistence type="predicted"/>
<keyword evidence="1" id="KW-0812">Transmembrane</keyword>
<feature type="transmembrane region" description="Helical" evidence="1">
    <location>
        <begin position="132"/>
        <end position="155"/>
    </location>
</feature>
<organism evidence="2 3">
    <name type="scientific">Algoriphagus jejuensis</name>
    <dbReference type="NCBI Taxonomy" id="419934"/>
    <lineage>
        <taxon>Bacteria</taxon>
        <taxon>Pseudomonadati</taxon>
        <taxon>Bacteroidota</taxon>
        <taxon>Cytophagia</taxon>
        <taxon>Cytophagales</taxon>
        <taxon>Cyclobacteriaceae</taxon>
        <taxon>Algoriphagus</taxon>
    </lineage>
</organism>
<keyword evidence="1" id="KW-1133">Transmembrane helix</keyword>
<sequence length="238" mass="27736">MDQINLDRFYERLNYYPLSLIGIALIGLLGYSLLSAAQRKNEAVRLSLGIVVLVASYEFFAGFLASQKIVNNWVYNLFNSHVSAILFFLLLRSFLKRKNHKKWVSLLIVFFLLISLILHSSGFVHYNDSGEYILFLNSVLMLGCCGLYFFELMTLDEFLEIDPLKEFSFWATTATLFYFSSSFMIYISYEYLYTHHLDICNMVIEIPRNMSILSNFLLCFGIYSVLISDRFQIEIIHV</sequence>
<dbReference type="EMBL" id="BAAAFI010000002">
    <property type="protein sequence ID" value="GAA0877795.1"/>
    <property type="molecule type" value="Genomic_DNA"/>
</dbReference>
<feature type="transmembrane region" description="Helical" evidence="1">
    <location>
        <begin position="73"/>
        <end position="91"/>
    </location>
</feature>